<keyword evidence="1" id="KW-0812">Transmembrane</keyword>
<feature type="transmembrane region" description="Helical" evidence="1">
    <location>
        <begin position="51"/>
        <end position="69"/>
    </location>
</feature>
<reference evidence="2" key="1">
    <citation type="submission" date="2022-08" db="EMBL/GenBank/DDBJ databases">
        <title>Genomic Encyclopedia of Type Strains, Phase V (KMG-V): Genome sequencing to study the core and pangenomes of soil and plant-associated prokaryotes.</title>
        <authorList>
            <person name="Whitman W."/>
        </authorList>
    </citation>
    <scope>NUCLEOTIDE SEQUENCE</scope>
    <source>
        <strain evidence="2">SP2016B</strain>
    </source>
</reference>
<evidence type="ECO:0000313" key="3">
    <source>
        <dbReference type="Proteomes" id="UP001155034"/>
    </source>
</evidence>
<gene>
    <name evidence="2" type="ORF">GGP82_000550</name>
</gene>
<evidence type="ECO:0000313" key="2">
    <source>
        <dbReference type="EMBL" id="MCS3864019.1"/>
    </source>
</evidence>
<dbReference type="Proteomes" id="UP001155034">
    <property type="component" value="Unassembled WGS sequence"/>
</dbReference>
<feature type="transmembrane region" description="Helical" evidence="1">
    <location>
        <begin position="294"/>
        <end position="314"/>
    </location>
</feature>
<feature type="transmembrane region" description="Helical" evidence="1">
    <location>
        <begin position="95"/>
        <end position="112"/>
    </location>
</feature>
<dbReference type="EMBL" id="JANTYZ010000001">
    <property type="protein sequence ID" value="MCS3864019.1"/>
    <property type="molecule type" value="Genomic_DNA"/>
</dbReference>
<dbReference type="RefSeq" id="WP_259083002.1">
    <property type="nucleotide sequence ID" value="NZ_JANTYZ010000001.1"/>
</dbReference>
<feature type="transmembrane region" description="Helical" evidence="1">
    <location>
        <begin position="20"/>
        <end position="39"/>
    </location>
</feature>
<keyword evidence="1" id="KW-1133">Transmembrane helix</keyword>
<name>A0A9X2R5R2_9BACT</name>
<evidence type="ECO:0000256" key="1">
    <source>
        <dbReference type="SAM" id="Phobius"/>
    </source>
</evidence>
<proteinExistence type="predicted"/>
<feature type="transmembrane region" description="Helical" evidence="1">
    <location>
        <begin position="182"/>
        <end position="207"/>
    </location>
</feature>
<feature type="transmembrane region" description="Helical" evidence="1">
    <location>
        <begin position="213"/>
        <end position="231"/>
    </location>
</feature>
<protein>
    <submittedName>
        <fullName evidence="2">Uncharacterized protein</fullName>
    </submittedName>
</protein>
<keyword evidence="1" id="KW-0472">Membrane</keyword>
<dbReference type="AlphaFoldDB" id="A0A9X2R5R2"/>
<organism evidence="2 3">
    <name type="scientific">Salinibacter ruber</name>
    <dbReference type="NCBI Taxonomy" id="146919"/>
    <lineage>
        <taxon>Bacteria</taxon>
        <taxon>Pseudomonadati</taxon>
        <taxon>Rhodothermota</taxon>
        <taxon>Rhodothermia</taxon>
        <taxon>Rhodothermales</taxon>
        <taxon>Salinibacteraceae</taxon>
        <taxon>Salinibacter</taxon>
    </lineage>
</organism>
<feature type="transmembrane region" description="Helical" evidence="1">
    <location>
        <begin position="132"/>
        <end position="151"/>
    </location>
</feature>
<accession>A0A9X2R5R2</accession>
<sequence>MLSRSLPAPIRHVRGGASRLAYGLLLGVLSAAALLLAAGADPEARAAGLRLWALAGAGVFAVAPPNVLFPDPNVSMLQRLNWSPPRLLRYQARRLGPLVLLAAVPAVLVAYGDSGSPLQHLGVKTVALGQGLLLIGGTALDSFVHFATLGARSQAWHEGRSGQWYARAVEEQGQGISLPRGLVPALFATTRCFAVGVGVVVATAGAAANGLHGLAWAPGALLVGWAGVRLWQSRAAYDRHFYHTTAFYAEVLGGGTVAATDREPVPYDALYWVPARWRPAAWASIRQLDRRLPLGRLVAVAHLGLWLFCIRGGAPAFIAGYLTLVFTGQVAACAVLGTPSAAPRPFQRALQSVGDWIGTRTFVNLRWFGPHMGSLALVVLFGDAYGWAWVGTWAAVHVGLSGAAATAVTLATEGSVRSAA</sequence>
<feature type="transmembrane region" description="Helical" evidence="1">
    <location>
        <begin position="363"/>
        <end position="381"/>
    </location>
</feature>
<feature type="transmembrane region" description="Helical" evidence="1">
    <location>
        <begin position="387"/>
        <end position="411"/>
    </location>
</feature>
<comment type="caution">
    <text evidence="2">The sequence shown here is derived from an EMBL/GenBank/DDBJ whole genome shotgun (WGS) entry which is preliminary data.</text>
</comment>
<feature type="transmembrane region" description="Helical" evidence="1">
    <location>
        <begin position="320"/>
        <end position="342"/>
    </location>
</feature>